<feature type="transmembrane region" description="Helical" evidence="7">
    <location>
        <begin position="407"/>
        <end position="431"/>
    </location>
</feature>
<dbReference type="InterPro" id="IPR003838">
    <property type="entry name" value="ABC3_permease_C"/>
</dbReference>
<comment type="subcellular location">
    <subcellularLocation>
        <location evidence="1">Cell membrane</location>
        <topology evidence="1">Multi-pass membrane protein</topology>
    </subcellularLocation>
</comment>
<feature type="transmembrane region" description="Helical" evidence="7">
    <location>
        <begin position="810"/>
        <end position="833"/>
    </location>
</feature>
<evidence type="ECO:0000256" key="2">
    <source>
        <dbReference type="ARBA" id="ARBA00022475"/>
    </source>
</evidence>
<feature type="transmembrane region" description="Helical" evidence="7">
    <location>
        <begin position="323"/>
        <end position="342"/>
    </location>
</feature>
<evidence type="ECO:0000313" key="9">
    <source>
        <dbReference type="EMBL" id="RKI94087.1"/>
    </source>
</evidence>
<evidence type="ECO:0000256" key="5">
    <source>
        <dbReference type="ARBA" id="ARBA00023136"/>
    </source>
</evidence>
<name>A0A3A9ART2_9FIRM</name>
<dbReference type="InterPro" id="IPR050250">
    <property type="entry name" value="Macrolide_Exporter_MacB"/>
</dbReference>
<dbReference type="RefSeq" id="WP_120465751.1">
    <property type="nucleotide sequence ID" value="NZ_RAYQ01000001.1"/>
</dbReference>
<comment type="similarity">
    <text evidence="6">Belongs to the ABC-4 integral membrane protein family.</text>
</comment>
<dbReference type="PANTHER" id="PTHR30572">
    <property type="entry name" value="MEMBRANE COMPONENT OF TRANSPORTER-RELATED"/>
    <property type="match status" value="1"/>
</dbReference>
<sequence>MSIMFRNSNESLEKELAAEDYKAHPVRNTLAVLAVALSAILLGLTLSVGIGFVQTSARSLGASPGPGCESASIYGDQEILEKVRKQPQVDWAAYVRRCSSTRLHNREFHLLDVYLLAADETHYDKNMVDLIAGTYPQTANEILLSDTMSDRLGLNQQVGAPYTLKVVVQKDNEQADQEIPMTVCGYYRNPIRNCADIYEEIYTDEAFIPTYNPDLPAGYDTIYVKLNNLNPLKFGHDKDEKLSELNAVVEGNGRSFKTSDMTAAVIIPMFLIIVCIMLCGYFFIYNIFDISIVNDIRFYGELKTIGMSSRQLRRMLFWQMNKIACYGIVIGGLTGCILGQTASGKIVASFAENIAMYYEPAGIVITFLSGAVFAYLTLLVSTLKPFRIACTISPVEAARYRPKRKKGAFSIISFALSGILFVVVYTLGMGFSVETQVNRRHNTDFQIRHKGILWAQNEPFTPFDTELVEQLRDLAFVKDLRLYYIARTKPDFQVVDGNYWYHTSAEITPEGEIAKDQIAYVKSTLPDPSDAKQALTLNERGNLPINVCGMDEQGLLDEMHWYTVLEGNIDPDKFAQGNYLIYLRNAFDHNRHQDENMVYAVHAGDEVNVTFYDDAADRYVDREFTVMAIVLNVDPYGSGNSNHSNIWVEQDTFQGIYSDYKNLVGAITFNGADAMKDGTVLSEQEQQAMVEQVMEQDGNFQLRLDSVCQERVYFIERKRTITVFGAFLVAIIGLIGIANIINTVTTDVIARKVEYAAMQSIGMTRRQMEQDIFRKYARYIFTALMLATVIGAGISYMVGSGVMFNFSPGALITALLIFLLFSALLCVVMAQVLTKVMNRQSIVERLREIV</sequence>
<feature type="transmembrane region" description="Helical" evidence="7">
    <location>
        <begin position="362"/>
        <end position="386"/>
    </location>
</feature>
<keyword evidence="5 7" id="KW-0472">Membrane</keyword>
<dbReference type="Proteomes" id="UP000280696">
    <property type="component" value="Unassembled WGS sequence"/>
</dbReference>
<feature type="transmembrane region" description="Helical" evidence="7">
    <location>
        <begin position="776"/>
        <end position="798"/>
    </location>
</feature>
<dbReference type="GO" id="GO:0005886">
    <property type="term" value="C:plasma membrane"/>
    <property type="evidence" value="ECO:0007669"/>
    <property type="project" value="UniProtKB-SubCell"/>
</dbReference>
<evidence type="ECO:0000256" key="3">
    <source>
        <dbReference type="ARBA" id="ARBA00022692"/>
    </source>
</evidence>
<gene>
    <name evidence="9" type="ORF">D7V94_00440</name>
</gene>
<evidence type="ECO:0000259" key="8">
    <source>
        <dbReference type="Pfam" id="PF02687"/>
    </source>
</evidence>
<protein>
    <submittedName>
        <fullName evidence="9">ABC transporter permease</fullName>
    </submittedName>
</protein>
<organism evidence="9 10">
    <name type="scientific">Parablautia intestinalis</name>
    <dbReference type="NCBI Taxonomy" id="2320100"/>
    <lineage>
        <taxon>Bacteria</taxon>
        <taxon>Bacillati</taxon>
        <taxon>Bacillota</taxon>
        <taxon>Clostridia</taxon>
        <taxon>Lachnospirales</taxon>
        <taxon>Lachnospiraceae</taxon>
        <taxon>Parablautia</taxon>
    </lineage>
</organism>
<evidence type="ECO:0000313" key="10">
    <source>
        <dbReference type="Proteomes" id="UP000280696"/>
    </source>
</evidence>
<feature type="transmembrane region" description="Helical" evidence="7">
    <location>
        <begin position="721"/>
        <end position="741"/>
    </location>
</feature>
<keyword evidence="4 7" id="KW-1133">Transmembrane helix</keyword>
<keyword evidence="2" id="KW-1003">Cell membrane</keyword>
<comment type="caution">
    <text evidence="9">The sequence shown here is derived from an EMBL/GenBank/DDBJ whole genome shotgun (WGS) entry which is preliminary data.</text>
</comment>
<evidence type="ECO:0000256" key="6">
    <source>
        <dbReference type="ARBA" id="ARBA00038076"/>
    </source>
</evidence>
<dbReference type="Pfam" id="PF02687">
    <property type="entry name" value="FtsX"/>
    <property type="match status" value="2"/>
</dbReference>
<dbReference type="GO" id="GO:0022857">
    <property type="term" value="F:transmembrane transporter activity"/>
    <property type="evidence" value="ECO:0007669"/>
    <property type="project" value="TreeGrafter"/>
</dbReference>
<keyword evidence="10" id="KW-1185">Reference proteome</keyword>
<feature type="transmembrane region" description="Helical" evidence="7">
    <location>
        <begin position="30"/>
        <end position="53"/>
    </location>
</feature>
<dbReference type="OrthoDB" id="1694171at2"/>
<evidence type="ECO:0000256" key="1">
    <source>
        <dbReference type="ARBA" id="ARBA00004651"/>
    </source>
</evidence>
<accession>A0A3A9ART2</accession>
<proteinExistence type="inferred from homology"/>
<feature type="domain" description="ABC3 transporter permease C-terminal" evidence="8">
    <location>
        <begin position="271"/>
        <end position="387"/>
    </location>
</feature>
<dbReference type="AlphaFoldDB" id="A0A3A9ART2"/>
<feature type="transmembrane region" description="Helical" evidence="7">
    <location>
        <begin position="265"/>
        <end position="288"/>
    </location>
</feature>
<feature type="domain" description="ABC3 transporter permease C-terminal" evidence="8">
    <location>
        <begin position="727"/>
        <end position="833"/>
    </location>
</feature>
<reference evidence="9 10" key="1">
    <citation type="submission" date="2018-09" db="EMBL/GenBank/DDBJ databases">
        <title>Murine metabolic-syndrome-specific gut microbial biobank.</title>
        <authorList>
            <person name="Liu C."/>
        </authorList>
    </citation>
    <scope>NUCLEOTIDE SEQUENCE [LARGE SCALE GENOMIC DNA]</scope>
    <source>
        <strain evidence="9 10">0.1xD8-82</strain>
    </source>
</reference>
<evidence type="ECO:0000256" key="4">
    <source>
        <dbReference type="ARBA" id="ARBA00022989"/>
    </source>
</evidence>
<evidence type="ECO:0000256" key="7">
    <source>
        <dbReference type="SAM" id="Phobius"/>
    </source>
</evidence>
<dbReference type="PANTHER" id="PTHR30572:SF4">
    <property type="entry name" value="ABC TRANSPORTER PERMEASE YTRF"/>
    <property type="match status" value="1"/>
</dbReference>
<dbReference type="EMBL" id="RAYQ01000001">
    <property type="protein sequence ID" value="RKI94087.1"/>
    <property type="molecule type" value="Genomic_DNA"/>
</dbReference>
<keyword evidence="3 7" id="KW-0812">Transmembrane</keyword>